<dbReference type="Proteomes" id="UP001310890">
    <property type="component" value="Unassembled WGS sequence"/>
</dbReference>
<feature type="region of interest" description="Disordered" evidence="1">
    <location>
        <begin position="1"/>
        <end position="47"/>
    </location>
</feature>
<evidence type="ECO:0000313" key="2">
    <source>
        <dbReference type="EMBL" id="KAK5108638.1"/>
    </source>
</evidence>
<sequence>MSQLSPLPSANTSNVRLPPRRDPAEAPSPQQPTRYATIKPHRGHAQSQGRIAYLRPRPTPRYSLLTHNDRLVNELAQCMTDFKLDSLAPNLRPMLPVAVESPLLSAILTLIATYYRQILPQHQGGVPNLAPVVRSYGKAIALARRYVASPTMYDTDETLVGCNLLGMADCMIAMCSPGWTYSVKHWKGVATLLRRRSSSVMAVRNEAVRSALCSGGLYTLIIPLFQGVPSWFEAQHWLKAEPVGPVGAVEVRRLRQYSHQLCIRLPRLVCAVRAVREDASDLDTVSEAVMLSTELLELEDLDGESWLLHQTKIVATKDSKDIIITPISLQYDELDHMTWALTYWQTRLMVIRLHIILDSLHEYKFFDRERGLPLPSLTETKLASLRKDELRLARNVLMTWQQMREAGPYSTACMSLALLATWTCFRHHKELRPGVPASNLALWVVKNMKHSWAGWLIPPRLEVFESICDVLEGGPLDAHMVTLLGGEV</sequence>
<accession>A0AAN7TL77</accession>
<evidence type="ECO:0000256" key="1">
    <source>
        <dbReference type="SAM" id="MobiDB-lite"/>
    </source>
</evidence>
<reference evidence="2" key="1">
    <citation type="submission" date="2023-08" db="EMBL/GenBank/DDBJ databases">
        <title>Black Yeasts Isolated from many extreme environments.</title>
        <authorList>
            <person name="Coleine C."/>
            <person name="Stajich J.E."/>
            <person name="Selbmann L."/>
        </authorList>
    </citation>
    <scope>NUCLEOTIDE SEQUENCE</scope>
    <source>
        <strain evidence="2">CCFEE 5401</strain>
    </source>
</reference>
<comment type="caution">
    <text evidence="2">The sequence shown here is derived from an EMBL/GenBank/DDBJ whole genome shotgun (WGS) entry which is preliminary data.</text>
</comment>
<evidence type="ECO:0008006" key="4">
    <source>
        <dbReference type="Google" id="ProtNLM"/>
    </source>
</evidence>
<evidence type="ECO:0000313" key="3">
    <source>
        <dbReference type="Proteomes" id="UP001310890"/>
    </source>
</evidence>
<feature type="compositionally biased region" description="Polar residues" evidence="1">
    <location>
        <begin position="1"/>
        <end position="15"/>
    </location>
</feature>
<protein>
    <recommendedName>
        <fullName evidence="4">Transcription factor domain-containing protein</fullName>
    </recommendedName>
</protein>
<dbReference type="AlphaFoldDB" id="A0AAN7TL77"/>
<dbReference type="EMBL" id="JAVRRL010000081">
    <property type="protein sequence ID" value="KAK5108638.1"/>
    <property type="molecule type" value="Genomic_DNA"/>
</dbReference>
<name>A0AAN7TL77_9PEZI</name>
<organism evidence="2 3">
    <name type="scientific">Meristemomyces frigidus</name>
    <dbReference type="NCBI Taxonomy" id="1508187"/>
    <lineage>
        <taxon>Eukaryota</taxon>
        <taxon>Fungi</taxon>
        <taxon>Dikarya</taxon>
        <taxon>Ascomycota</taxon>
        <taxon>Pezizomycotina</taxon>
        <taxon>Dothideomycetes</taxon>
        <taxon>Dothideomycetidae</taxon>
        <taxon>Mycosphaerellales</taxon>
        <taxon>Teratosphaeriaceae</taxon>
        <taxon>Meristemomyces</taxon>
    </lineage>
</organism>
<proteinExistence type="predicted"/>
<gene>
    <name evidence="2" type="ORF">LTR62_008129</name>
</gene>